<evidence type="ECO:0000256" key="3">
    <source>
        <dbReference type="PROSITE-ProRule" id="PRU00023"/>
    </source>
</evidence>
<dbReference type="HOGENOM" id="CLU_100007_0_0_1"/>
<feature type="compositionally biased region" description="Basic and acidic residues" evidence="4">
    <location>
        <begin position="87"/>
        <end position="121"/>
    </location>
</feature>
<reference evidence="6" key="1">
    <citation type="journal article" date="2013" name="Science">
        <title>The Amborella genome and the evolution of flowering plants.</title>
        <authorList>
            <consortium name="Amborella Genome Project"/>
        </authorList>
    </citation>
    <scope>NUCLEOTIDE SEQUENCE [LARGE SCALE GENOMIC DNA]</scope>
</reference>
<dbReference type="eggNOG" id="KOG0504">
    <property type="taxonomic scope" value="Eukaryota"/>
</dbReference>
<evidence type="ECO:0000256" key="1">
    <source>
        <dbReference type="ARBA" id="ARBA00022737"/>
    </source>
</evidence>
<evidence type="ECO:0000256" key="2">
    <source>
        <dbReference type="ARBA" id="ARBA00023043"/>
    </source>
</evidence>
<dbReference type="SMART" id="SM00248">
    <property type="entry name" value="ANK"/>
    <property type="match status" value="2"/>
</dbReference>
<dbReference type="PANTHER" id="PTHR24171">
    <property type="entry name" value="ANKYRIN REPEAT DOMAIN-CONTAINING PROTEIN 39-RELATED"/>
    <property type="match status" value="1"/>
</dbReference>
<dbReference type="EMBL" id="KI392502">
    <property type="protein sequence ID" value="ERN15645.1"/>
    <property type="molecule type" value="Genomic_DNA"/>
</dbReference>
<dbReference type="Proteomes" id="UP000017836">
    <property type="component" value="Unassembled WGS sequence"/>
</dbReference>
<evidence type="ECO:0000256" key="4">
    <source>
        <dbReference type="SAM" id="MobiDB-lite"/>
    </source>
</evidence>
<dbReference type="Gramene" id="ERN15645">
    <property type="protein sequence ID" value="ERN15645"/>
    <property type="gene ID" value="AMTR_s00048p00199820"/>
</dbReference>
<dbReference type="SUPFAM" id="SSF48403">
    <property type="entry name" value="Ankyrin repeat"/>
    <property type="match status" value="1"/>
</dbReference>
<dbReference type="AlphaFoldDB" id="U5D090"/>
<dbReference type="InterPro" id="IPR002110">
    <property type="entry name" value="Ankyrin_rpt"/>
</dbReference>
<keyword evidence="6" id="KW-1185">Reference proteome</keyword>
<dbReference type="PROSITE" id="PS50297">
    <property type="entry name" value="ANK_REP_REGION"/>
    <property type="match status" value="2"/>
</dbReference>
<dbReference type="Pfam" id="PF13637">
    <property type="entry name" value="Ank_4"/>
    <property type="match status" value="1"/>
</dbReference>
<feature type="compositionally biased region" description="Basic and acidic residues" evidence="4">
    <location>
        <begin position="148"/>
        <end position="160"/>
    </location>
</feature>
<name>U5D090_AMBTC</name>
<sequence>MGAIHFASQKGHLAVVRTLLLSGVSVNASTRKGFTALHYASQRGHLELVKYLVRKGAKIGAKIKAGKSAIDVTPSEEVRTFLMSCEEPSKDGKDVGKARSVLSDEKSGDNSSIKESKKEGGHTSPSYMDVSKNGAGSSIEEVIEDAEGSEKKRGREEGKGSESVPKKARVALGHLLASDDVSEEM</sequence>
<keyword evidence="2 3" id="KW-0040">ANK repeat</keyword>
<keyword evidence="1" id="KW-0677">Repeat</keyword>
<dbReference type="InterPro" id="IPR036770">
    <property type="entry name" value="Ankyrin_rpt-contain_sf"/>
</dbReference>
<feature type="repeat" description="ANK" evidence="3">
    <location>
        <begin position="1"/>
        <end position="31"/>
    </location>
</feature>
<dbReference type="STRING" id="13333.U5D090"/>
<feature type="repeat" description="ANK" evidence="3">
    <location>
        <begin position="32"/>
        <end position="64"/>
    </location>
</feature>
<dbReference type="PANTHER" id="PTHR24171:SF8">
    <property type="entry name" value="BRCA1-ASSOCIATED RING DOMAIN PROTEIN 1"/>
    <property type="match status" value="1"/>
</dbReference>
<organism evidence="5 6">
    <name type="scientific">Amborella trichopoda</name>
    <dbReference type="NCBI Taxonomy" id="13333"/>
    <lineage>
        <taxon>Eukaryota</taxon>
        <taxon>Viridiplantae</taxon>
        <taxon>Streptophyta</taxon>
        <taxon>Embryophyta</taxon>
        <taxon>Tracheophyta</taxon>
        <taxon>Spermatophyta</taxon>
        <taxon>Magnoliopsida</taxon>
        <taxon>Amborellales</taxon>
        <taxon>Amborellaceae</taxon>
        <taxon>Amborella</taxon>
    </lineage>
</organism>
<proteinExistence type="predicted"/>
<accession>U5D090</accession>
<feature type="region of interest" description="Disordered" evidence="4">
    <location>
        <begin position="84"/>
        <end position="185"/>
    </location>
</feature>
<gene>
    <name evidence="5" type="ORF">AMTR_s00048p00199820</name>
</gene>
<dbReference type="OMA" id="WAGHANV"/>
<protein>
    <submittedName>
        <fullName evidence="5">Uncharacterized protein</fullName>
    </submittedName>
</protein>
<dbReference type="PROSITE" id="PS50088">
    <property type="entry name" value="ANK_REPEAT"/>
    <property type="match status" value="2"/>
</dbReference>
<evidence type="ECO:0000313" key="5">
    <source>
        <dbReference type="EMBL" id="ERN15645.1"/>
    </source>
</evidence>
<evidence type="ECO:0000313" key="6">
    <source>
        <dbReference type="Proteomes" id="UP000017836"/>
    </source>
</evidence>
<dbReference type="Gene3D" id="1.25.40.20">
    <property type="entry name" value="Ankyrin repeat-containing domain"/>
    <property type="match status" value="1"/>
</dbReference>